<evidence type="ECO:0000259" key="1">
    <source>
        <dbReference type="Pfam" id="PF00582"/>
    </source>
</evidence>
<accession>A0A9Q1QHS9</accession>
<dbReference type="SUPFAM" id="SSF52402">
    <property type="entry name" value="Adenine nucleotide alpha hydrolases-like"/>
    <property type="match status" value="1"/>
</dbReference>
<proteinExistence type="predicted"/>
<dbReference type="EMBL" id="JAKOGI010000149">
    <property type="protein sequence ID" value="KAJ8441991.1"/>
    <property type="molecule type" value="Genomic_DNA"/>
</dbReference>
<dbReference type="Proteomes" id="UP001153076">
    <property type="component" value="Unassembled WGS sequence"/>
</dbReference>
<protein>
    <recommendedName>
        <fullName evidence="1">UspA domain-containing protein</fullName>
    </recommendedName>
</protein>
<evidence type="ECO:0000313" key="2">
    <source>
        <dbReference type="EMBL" id="KAJ8441991.1"/>
    </source>
</evidence>
<reference evidence="2" key="1">
    <citation type="submission" date="2022-04" db="EMBL/GenBank/DDBJ databases">
        <title>Carnegiea gigantea Genome sequencing and assembly v2.</title>
        <authorList>
            <person name="Copetti D."/>
            <person name="Sanderson M.J."/>
            <person name="Burquez A."/>
            <person name="Wojciechowski M.F."/>
        </authorList>
    </citation>
    <scope>NUCLEOTIDE SEQUENCE</scope>
    <source>
        <strain evidence="2">SGP5-SGP5p</strain>
        <tissue evidence="2">Aerial part</tissue>
    </source>
</reference>
<feature type="domain" description="UspA" evidence="1">
    <location>
        <begin position="39"/>
        <end position="164"/>
    </location>
</feature>
<dbReference type="InterPro" id="IPR014729">
    <property type="entry name" value="Rossmann-like_a/b/a_fold"/>
</dbReference>
<sequence length="181" mass="20372">MRTSEEEEEFIWREVPAPSLLKPPELERETCERRRGRDLLLAIDHGRNSKHAFDWTLAHFCRMADTLHLVHAVSNVRNEAVYQATQVLMENLAAEAFHVVKAKTVARIGEGDAGKVICREAERLRPAAVIMGTRGRGLFQSVLQGSVSEYCLHHCKVAPIIIVPGKGTYLKYVKKLPSSQD</sequence>
<keyword evidence="3" id="KW-1185">Reference proteome</keyword>
<comment type="caution">
    <text evidence="2">The sequence shown here is derived from an EMBL/GenBank/DDBJ whole genome shotgun (WGS) entry which is preliminary data.</text>
</comment>
<dbReference type="Pfam" id="PF00582">
    <property type="entry name" value="Usp"/>
    <property type="match status" value="1"/>
</dbReference>
<dbReference type="CDD" id="cd23659">
    <property type="entry name" value="USP_At3g01520-like"/>
    <property type="match status" value="1"/>
</dbReference>
<dbReference type="PANTHER" id="PTHR47583">
    <property type="entry name" value="ADENINE NUCLEOTIDE ALPHA HYDROLASES-LIKE SUPERFAMILY PROTEIN"/>
    <property type="match status" value="1"/>
</dbReference>
<organism evidence="2 3">
    <name type="scientific">Carnegiea gigantea</name>
    <dbReference type="NCBI Taxonomy" id="171969"/>
    <lineage>
        <taxon>Eukaryota</taxon>
        <taxon>Viridiplantae</taxon>
        <taxon>Streptophyta</taxon>
        <taxon>Embryophyta</taxon>
        <taxon>Tracheophyta</taxon>
        <taxon>Spermatophyta</taxon>
        <taxon>Magnoliopsida</taxon>
        <taxon>eudicotyledons</taxon>
        <taxon>Gunneridae</taxon>
        <taxon>Pentapetalae</taxon>
        <taxon>Caryophyllales</taxon>
        <taxon>Cactineae</taxon>
        <taxon>Cactaceae</taxon>
        <taxon>Cactoideae</taxon>
        <taxon>Echinocereeae</taxon>
        <taxon>Carnegiea</taxon>
    </lineage>
</organism>
<dbReference type="InterPro" id="IPR006016">
    <property type="entry name" value="UspA"/>
</dbReference>
<dbReference type="Gene3D" id="3.40.50.620">
    <property type="entry name" value="HUPs"/>
    <property type="match status" value="1"/>
</dbReference>
<evidence type="ECO:0000313" key="3">
    <source>
        <dbReference type="Proteomes" id="UP001153076"/>
    </source>
</evidence>
<name>A0A9Q1QHS9_9CARY</name>
<gene>
    <name evidence="2" type="ORF">Cgig2_020136</name>
</gene>
<dbReference type="PANTHER" id="PTHR47583:SF1">
    <property type="entry name" value="ADENINE NUCLEOTIDE ALPHA HYDROLASES-LIKE SUPERFAMILY PROTEIN"/>
    <property type="match status" value="1"/>
</dbReference>
<dbReference type="OrthoDB" id="843225at2759"/>
<dbReference type="AlphaFoldDB" id="A0A9Q1QHS9"/>